<feature type="transmembrane region" description="Helical" evidence="1">
    <location>
        <begin position="28"/>
        <end position="50"/>
    </location>
</feature>
<reference evidence="3" key="1">
    <citation type="journal article" date="2019" name="Int. J. Syst. Evol. Microbiol.">
        <title>The Global Catalogue of Microorganisms (GCM) 10K type strain sequencing project: providing services to taxonomists for standard genome sequencing and annotation.</title>
        <authorList>
            <consortium name="The Broad Institute Genomics Platform"/>
            <consortium name="The Broad Institute Genome Sequencing Center for Infectious Disease"/>
            <person name="Wu L."/>
            <person name="Ma J."/>
        </authorList>
    </citation>
    <scope>NUCLEOTIDE SEQUENCE [LARGE SCALE GENOMIC DNA]</scope>
    <source>
        <strain evidence="3">CGMCC 1.15180</strain>
    </source>
</reference>
<evidence type="ECO:0000313" key="2">
    <source>
        <dbReference type="EMBL" id="MFD2033805.1"/>
    </source>
</evidence>
<accession>A0ABW4VIJ4</accession>
<dbReference type="RefSeq" id="WP_376883495.1">
    <property type="nucleotide sequence ID" value="NZ_JBHUHR010000008.1"/>
</dbReference>
<keyword evidence="1" id="KW-1133">Transmembrane helix</keyword>
<keyword evidence="1" id="KW-0472">Membrane</keyword>
<protein>
    <submittedName>
        <fullName evidence="2">Uncharacterized protein</fullName>
    </submittedName>
</protein>
<sequence>MKWDFFYDEDKGKPYESIQDWYKDIKHLIVSIPIAIGIMVVLGIAVYLYLRFFHF</sequence>
<keyword evidence="1" id="KW-0812">Transmembrane</keyword>
<organism evidence="2 3">
    <name type="scientific">Belliella marina</name>
    <dbReference type="NCBI Taxonomy" id="1644146"/>
    <lineage>
        <taxon>Bacteria</taxon>
        <taxon>Pseudomonadati</taxon>
        <taxon>Bacteroidota</taxon>
        <taxon>Cytophagia</taxon>
        <taxon>Cytophagales</taxon>
        <taxon>Cyclobacteriaceae</taxon>
        <taxon>Belliella</taxon>
    </lineage>
</organism>
<comment type="caution">
    <text evidence="2">The sequence shown here is derived from an EMBL/GenBank/DDBJ whole genome shotgun (WGS) entry which is preliminary data.</text>
</comment>
<name>A0ABW4VIJ4_9BACT</name>
<dbReference type="EMBL" id="JBHUHR010000008">
    <property type="protein sequence ID" value="MFD2033805.1"/>
    <property type="molecule type" value="Genomic_DNA"/>
</dbReference>
<evidence type="ECO:0000313" key="3">
    <source>
        <dbReference type="Proteomes" id="UP001597361"/>
    </source>
</evidence>
<evidence type="ECO:0000256" key="1">
    <source>
        <dbReference type="SAM" id="Phobius"/>
    </source>
</evidence>
<keyword evidence="3" id="KW-1185">Reference proteome</keyword>
<proteinExistence type="predicted"/>
<gene>
    <name evidence="2" type="ORF">ACFSKL_03330</name>
</gene>
<dbReference type="Proteomes" id="UP001597361">
    <property type="component" value="Unassembled WGS sequence"/>
</dbReference>